<protein>
    <submittedName>
        <fullName evidence="1">Uncharacterized protein</fullName>
    </submittedName>
</protein>
<sequence>MTTPSPTTAELYSRLAAMLTGADAPNAFDAAVIDVRADLAIACAREGRAEDAALQVEELVKDCRRELTGDDPRTARAEEAKAEVWRLIESVGEKG</sequence>
<dbReference type="EMBL" id="JAEDAJ010000002">
    <property type="protein sequence ID" value="MBK0330762.1"/>
    <property type="molecule type" value="Genomic_DNA"/>
</dbReference>
<dbReference type="RefSeq" id="WP_200501418.1">
    <property type="nucleotide sequence ID" value="NZ_JAEDAJ010000002.1"/>
</dbReference>
<evidence type="ECO:0000313" key="2">
    <source>
        <dbReference type="Proteomes" id="UP000612352"/>
    </source>
</evidence>
<reference evidence="1 2" key="1">
    <citation type="submission" date="2020-12" db="EMBL/GenBank/DDBJ databases">
        <title>Brachybacterium sp. MASK1Z-5, whole genome shotgun sequence.</title>
        <authorList>
            <person name="Tuo L."/>
        </authorList>
    </citation>
    <scope>NUCLEOTIDE SEQUENCE [LARGE SCALE GENOMIC DNA]</scope>
    <source>
        <strain evidence="1 2">MASK1Z-5</strain>
    </source>
</reference>
<gene>
    <name evidence="1" type="ORF">I8D64_05035</name>
</gene>
<name>A0ABS1B9A2_9MICO</name>
<keyword evidence="2" id="KW-1185">Reference proteome</keyword>
<dbReference type="Proteomes" id="UP000612352">
    <property type="component" value="Unassembled WGS sequence"/>
</dbReference>
<organism evidence="1 2">
    <name type="scientific">Brachybacterium halotolerans</name>
    <dbReference type="NCBI Taxonomy" id="2795215"/>
    <lineage>
        <taxon>Bacteria</taxon>
        <taxon>Bacillati</taxon>
        <taxon>Actinomycetota</taxon>
        <taxon>Actinomycetes</taxon>
        <taxon>Micrococcales</taxon>
        <taxon>Dermabacteraceae</taxon>
        <taxon>Brachybacterium</taxon>
    </lineage>
</organism>
<proteinExistence type="predicted"/>
<comment type="caution">
    <text evidence="1">The sequence shown here is derived from an EMBL/GenBank/DDBJ whole genome shotgun (WGS) entry which is preliminary data.</text>
</comment>
<accession>A0ABS1B9A2</accession>
<evidence type="ECO:0000313" key="1">
    <source>
        <dbReference type="EMBL" id="MBK0330762.1"/>
    </source>
</evidence>